<accession>A0A329UA13</accession>
<protein>
    <submittedName>
        <fullName evidence="2">Addiction module toxin RelE</fullName>
    </submittedName>
</protein>
<proteinExistence type="predicted"/>
<dbReference type="InterPro" id="IPR043778">
    <property type="entry name" value="DUF5720"/>
</dbReference>
<dbReference type="AlphaFoldDB" id="A0A329UA13"/>
<dbReference type="OrthoDB" id="9807940at2"/>
<name>A0A329UA13_9FIRM</name>
<dbReference type="Proteomes" id="UP000250583">
    <property type="component" value="Unassembled WGS sequence"/>
</dbReference>
<evidence type="ECO:0000259" key="1">
    <source>
        <dbReference type="Pfam" id="PF18987"/>
    </source>
</evidence>
<dbReference type="Pfam" id="PF18987">
    <property type="entry name" value="DUF5720"/>
    <property type="match status" value="1"/>
</dbReference>
<evidence type="ECO:0000313" key="3">
    <source>
        <dbReference type="Proteomes" id="UP000250583"/>
    </source>
</evidence>
<feature type="domain" description="DUF5720" evidence="1">
    <location>
        <begin position="75"/>
        <end position="172"/>
    </location>
</feature>
<evidence type="ECO:0000313" key="2">
    <source>
        <dbReference type="EMBL" id="RAW57748.1"/>
    </source>
</evidence>
<gene>
    <name evidence="2" type="ORF">C4N22_10545</name>
</gene>
<dbReference type="EMBL" id="PRLE01000006">
    <property type="protein sequence ID" value="RAW57748.1"/>
    <property type="molecule type" value="Genomic_DNA"/>
</dbReference>
<comment type="caution">
    <text evidence="2">The sequence shown here is derived from an EMBL/GenBank/DDBJ whole genome shotgun (WGS) entry which is preliminary data.</text>
</comment>
<organism evidence="2 3">
    <name type="scientific">Faecalibacterium prausnitzii</name>
    <dbReference type="NCBI Taxonomy" id="853"/>
    <lineage>
        <taxon>Bacteria</taxon>
        <taxon>Bacillati</taxon>
        <taxon>Bacillota</taxon>
        <taxon>Clostridia</taxon>
        <taxon>Eubacteriales</taxon>
        <taxon>Oscillospiraceae</taxon>
        <taxon>Faecalibacterium</taxon>
    </lineage>
</organism>
<reference evidence="2 3" key="1">
    <citation type="submission" date="2018-02" db="EMBL/GenBank/DDBJ databases">
        <title>Complete genome sequencing of Faecalibacterium prausnitzii strains isolated from the human gut.</title>
        <authorList>
            <person name="Fitzgerald B.C."/>
            <person name="Shkoporov A.N."/>
            <person name="Ross P.R."/>
            <person name="Hill C."/>
        </authorList>
    </citation>
    <scope>NUCLEOTIDE SEQUENCE [LARGE SCALE GENOMIC DNA]</scope>
    <source>
        <strain evidence="2 3">APC923/61-1</strain>
    </source>
</reference>
<sequence>MKLTEAEMRMVFQIESTNQNAALNEIYMTWRYAPNPATKETAEGLLDKLCPLSDQECMDLIRKVQAEYRLPEKARTIGEMLAEARQQSGAQKLSGHDIMALERFDPATRHMIVFDVLTHDSPVGWKGEKMRLFLTDAGYSKALENQEQGHIKIRSHAKVLSGDLYYDHKDRER</sequence>